<sequence length="191" mass="21673">MQAYIREKLVDALIESQKLINQYQTNSANFISSTLKWLIKIDDELARLRHPLSSMIAAERGKLLATVEGGNLDNPGLSKRKAERFKAVNIIESVEQKLREAVDQIDSQFIIWRDKIAQLAAISSRHNPISLSQQQIGNKELIQIWQQFGIPEEGINMHQYLSAVMPQADLLYLLDDVVANLLSNRPVQVVQ</sequence>
<protein>
    <submittedName>
        <fullName evidence="1">Uncharacterized protein</fullName>
    </submittedName>
</protein>
<dbReference type="EMBL" id="JBEVCJ010000019">
    <property type="protein sequence ID" value="MET1256280.1"/>
    <property type="molecule type" value="Genomic_DNA"/>
</dbReference>
<gene>
    <name evidence="1" type="ORF">ABVT43_14155</name>
</gene>
<name>A0ABV2BWI8_9GAMM</name>
<evidence type="ECO:0000313" key="2">
    <source>
        <dbReference type="Proteomes" id="UP001548189"/>
    </source>
</evidence>
<organism evidence="1 2">
    <name type="scientific">Aliikangiella maris</name>
    <dbReference type="NCBI Taxonomy" id="3162458"/>
    <lineage>
        <taxon>Bacteria</taxon>
        <taxon>Pseudomonadati</taxon>
        <taxon>Pseudomonadota</taxon>
        <taxon>Gammaproteobacteria</taxon>
        <taxon>Oceanospirillales</taxon>
        <taxon>Pleioneaceae</taxon>
        <taxon>Aliikangiella</taxon>
    </lineage>
</organism>
<accession>A0ABV2BWI8</accession>
<comment type="caution">
    <text evidence="1">The sequence shown here is derived from an EMBL/GenBank/DDBJ whole genome shotgun (WGS) entry which is preliminary data.</text>
</comment>
<keyword evidence="2" id="KW-1185">Reference proteome</keyword>
<evidence type="ECO:0000313" key="1">
    <source>
        <dbReference type="EMBL" id="MET1256280.1"/>
    </source>
</evidence>
<proteinExistence type="predicted"/>
<dbReference type="Proteomes" id="UP001548189">
    <property type="component" value="Unassembled WGS sequence"/>
</dbReference>
<reference evidence="1 2" key="1">
    <citation type="submission" date="2024-06" db="EMBL/GenBank/DDBJ databases">
        <authorList>
            <person name="Li F."/>
        </authorList>
    </citation>
    <scope>NUCLEOTIDE SEQUENCE [LARGE SCALE GENOMIC DNA]</scope>
    <source>
        <strain evidence="1 2">GXAS 311</strain>
    </source>
</reference>